<feature type="region of interest" description="Disordered" evidence="1">
    <location>
        <begin position="164"/>
        <end position="192"/>
    </location>
</feature>
<proteinExistence type="predicted"/>
<name>A0ABP9VK64_9BACT</name>
<evidence type="ECO:0000313" key="3">
    <source>
        <dbReference type="EMBL" id="GAA5505591.1"/>
    </source>
</evidence>
<sequence>MHPRLEVGRIDNGESLVATGRFLTLLDEMSNTRSKRLIVTLAVVVLLSIPCIYVVNVLRGLASFSDAYASDWTSTFVIDHLRTSSDWPSDWDDLRDEYDRLAPASHYAWTFEELQTRVWFDWDADPNVVRNADPPQEVFRLTSGRQVSFNGDPNELIRNYLRTGEAPNRVDPPIGPHGGPRHIDVPAAGNGE</sequence>
<accession>A0ABP9VK64</accession>
<dbReference type="EMBL" id="BAABRO010000002">
    <property type="protein sequence ID" value="GAA5505591.1"/>
    <property type="molecule type" value="Genomic_DNA"/>
</dbReference>
<evidence type="ECO:0000256" key="2">
    <source>
        <dbReference type="SAM" id="Phobius"/>
    </source>
</evidence>
<comment type="caution">
    <text evidence="3">The sequence shown here is derived from an EMBL/GenBank/DDBJ whole genome shotgun (WGS) entry which is preliminary data.</text>
</comment>
<gene>
    <name evidence="3" type="ORF">Rcae01_01036</name>
</gene>
<reference evidence="3 4" key="1">
    <citation type="submission" date="2024-02" db="EMBL/GenBank/DDBJ databases">
        <title>Rhodopirellula caenicola NBRC 110016.</title>
        <authorList>
            <person name="Ichikawa N."/>
            <person name="Katano-Makiyama Y."/>
            <person name="Hidaka K."/>
        </authorList>
    </citation>
    <scope>NUCLEOTIDE SEQUENCE [LARGE SCALE GENOMIC DNA]</scope>
    <source>
        <strain evidence="3 4">NBRC 110016</strain>
    </source>
</reference>
<evidence type="ECO:0000313" key="4">
    <source>
        <dbReference type="Proteomes" id="UP001416858"/>
    </source>
</evidence>
<keyword evidence="2" id="KW-0812">Transmembrane</keyword>
<keyword evidence="4" id="KW-1185">Reference proteome</keyword>
<dbReference type="Proteomes" id="UP001416858">
    <property type="component" value="Unassembled WGS sequence"/>
</dbReference>
<feature type="transmembrane region" description="Helical" evidence="2">
    <location>
        <begin position="37"/>
        <end position="55"/>
    </location>
</feature>
<protein>
    <submittedName>
        <fullName evidence="3">Uncharacterized protein</fullName>
    </submittedName>
</protein>
<keyword evidence="2" id="KW-0472">Membrane</keyword>
<organism evidence="3 4">
    <name type="scientific">Novipirellula caenicola</name>
    <dbReference type="NCBI Taxonomy" id="1536901"/>
    <lineage>
        <taxon>Bacteria</taxon>
        <taxon>Pseudomonadati</taxon>
        <taxon>Planctomycetota</taxon>
        <taxon>Planctomycetia</taxon>
        <taxon>Pirellulales</taxon>
        <taxon>Pirellulaceae</taxon>
        <taxon>Novipirellula</taxon>
    </lineage>
</organism>
<keyword evidence="2" id="KW-1133">Transmembrane helix</keyword>
<evidence type="ECO:0000256" key="1">
    <source>
        <dbReference type="SAM" id="MobiDB-lite"/>
    </source>
</evidence>